<accession>R4XCI6</accession>
<evidence type="ECO:0000256" key="7">
    <source>
        <dbReference type="ARBA" id="ARBA00022932"/>
    </source>
</evidence>
<keyword evidence="11" id="KW-0539">Nucleus</keyword>
<evidence type="ECO:0000256" key="6">
    <source>
        <dbReference type="ARBA" id="ARBA00022763"/>
    </source>
</evidence>
<dbReference type="Gene3D" id="1.10.150.20">
    <property type="entry name" value="5' to 3' exonuclease, C-terminal subdomain"/>
    <property type="match status" value="1"/>
</dbReference>
<keyword evidence="14" id="KW-1185">Reference proteome</keyword>
<dbReference type="EC" id="2.7.7.7" evidence="11"/>
<dbReference type="Pfam" id="PF14716">
    <property type="entry name" value="HHH_8"/>
    <property type="match status" value="1"/>
</dbReference>
<dbReference type="GO" id="GO:0003887">
    <property type="term" value="F:DNA-directed DNA polymerase activity"/>
    <property type="evidence" value="ECO:0007669"/>
    <property type="project" value="UniProtKB-UniRule"/>
</dbReference>
<dbReference type="AlphaFoldDB" id="R4XCI6"/>
<evidence type="ECO:0000256" key="4">
    <source>
        <dbReference type="ARBA" id="ARBA00022695"/>
    </source>
</evidence>
<dbReference type="Pfam" id="PF10391">
    <property type="entry name" value="DNA_pol_lambd_f"/>
    <property type="match status" value="1"/>
</dbReference>
<keyword evidence="4 11" id="KW-0548">Nucleotidyltransferase</keyword>
<comment type="similarity">
    <text evidence="11">Belongs to the DNA polymerase type-X family.</text>
</comment>
<dbReference type="SUPFAM" id="SSF81585">
    <property type="entry name" value="PsbU/PolX domain-like"/>
    <property type="match status" value="1"/>
</dbReference>
<dbReference type="Gene3D" id="1.10.150.110">
    <property type="entry name" value="DNA polymerase beta, N-terminal domain-like"/>
    <property type="match status" value="1"/>
</dbReference>
<dbReference type="InterPro" id="IPR028207">
    <property type="entry name" value="DNA_pol_B_palm_palm"/>
</dbReference>
<comment type="caution">
    <text evidence="13">The sequence shown here is derived from an EMBL/GenBank/DDBJ whole genome shotgun (WGS) entry which is preliminary data.</text>
</comment>
<dbReference type="EMBL" id="CAHR02000156">
    <property type="protein sequence ID" value="CCG83541.1"/>
    <property type="molecule type" value="Genomic_DNA"/>
</dbReference>
<proteinExistence type="inferred from homology"/>
<comment type="subcellular location">
    <subcellularLocation>
        <location evidence="11">Nucleus</location>
    </subcellularLocation>
</comment>
<dbReference type="Pfam" id="PF14792">
    <property type="entry name" value="DNA_pol_B_palm"/>
    <property type="match status" value="1"/>
</dbReference>
<dbReference type="STRING" id="1097556.R4XCI6"/>
<reference evidence="13 14" key="1">
    <citation type="journal article" date="2013" name="MBio">
        <title>Genome sequencing of the plant pathogen Taphrina deformans, the causal agent of peach leaf curl.</title>
        <authorList>
            <person name="Cisse O.H."/>
            <person name="Almeida J.M.G.C.F."/>
            <person name="Fonseca A."/>
            <person name="Kumar A.A."/>
            <person name="Salojaervi J."/>
            <person name="Overmyer K."/>
            <person name="Hauser P.M."/>
            <person name="Pagni M."/>
        </authorList>
    </citation>
    <scope>NUCLEOTIDE SEQUENCE [LARGE SCALE GENOMIC DNA]</scope>
    <source>
        <strain evidence="14">PYCC 5710 / ATCC 11124 / CBS 356.35 / IMI 108563 / JCM 9778 / NBRC 8474</strain>
    </source>
</reference>
<dbReference type="OrthoDB" id="205514at2759"/>
<dbReference type="InterPro" id="IPR027421">
    <property type="entry name" value="DNA_pol_lamdba_lyase_dom_sf"/>
</dbReference>
<evidence type="ECO:0000256" key="1">
    <source>
        <dbReference type="ARBA" id="ARBA00001936"/>
    </source>
</evidence>
<dbReference type="PANTHER" id="PTHR11276:SF28">
    <property type="entry name" value="DNA POLYMERASE LAMBDA"/>
    <property type="match status" value="1"/>
</dbReference>
<dbReference type="SMART" id="SM00483">
    <property type="entry name" value="POLXc"/>
    <property type="match status" value="1"/>
</dbReference>
<evidence type="ECO:0000256" key="9">
    <source>
        <dbReference type="ARBA" id="ARBA00023239"/>
    </source>
</evidence>
<dbReference type="GO" id="GO:0003677">
    <property type="term" value="F:DNA binding"/>
    <property type="evidence" value="ECO:0007669"/>
    <property type="project" value="UniProtKB-UniRule"/>
</dbReference>
<dbReference type="PRINTS" id="PR00869">
    <property type="entry name" value="DNAPOLX"/>
</dbReference>
<evidence type="ECO:0000256" key="3">
    <source>
        <dbReference type="ARBA" id="ARBA00022679"/>
    </source>
</evidence>
<dbReference type="FunFam" id="3.30.210.10:FF:000002">
    <property type="entry name" value="DNA polymerase"/>
    <property type="match status" value="1"/>
</dbReference>
<feature type="domain" description="BRCT" evidence="12">
    <location>
        <begin position="1"/>
        <end position="84"/>
    </location>
</feature>
<dbReference type="CDD" id="cd00141">
    <property type="entry name" value="NT_POLXc"/>
    <property type="match status" value="1"/>
</dbReference>
<dbReference type="InterPro" id="IPR037160">
    <property type="entry name" value="DNA_Pol_thumb_sf"/>
</dbReference>
<evidence type="ECO:0000256" key="2">
    <source>
        <dbReference type="ARBA" id="ARBA00022634"/>
    </source>
</evidence>
<dbReference type="VEuPathDB" id="FungiDB:TAPDE_003785"/>
<keyword evidence="3 11" id="KW-0808">Transferase</keyword>
<dbReference type="Gene3D" id="3.30.460.10">
    <property type="entry name" value="Beta Polymerase, domain 2"/>
    <property type="match status" value="1"/>
</dbReference>
<gene>
    <name evidence="13" type="ORF">TAPDE_003785</name>
</gene>
<evidence type="ECO:0000256" key="11">
    <source>
        <dbReference type="RuleBase" id="RU366014"/>
    </source>
</evidence>
<keyword evidence="9" id="KW-0456">Lyase</keyword>
<evidence type="ECO:0000259" key="12">
    <source>
        <dbReference type="PROSITE" id="PS50172"/>
    </source>
</evidence>
<dbReference type="PANTHER" id="PTHR11276">
    <property type="entry name" value="DNA POLYMERASE TYPE-X FAMILY MEMBER"/>
    <property type="match status" value="1"/>
</dbReference>
<dbReference type="InterPro" id="IPR001357">
    <property type="entry name" value="BRCT_dom"/>
</dbReference>
<keyword evidence="5" id="KW-0235">DNA replication</keyword>
<dbReference type="InterPro" id="IPR036420">
    <property type="entry name" value="BRCT_dom_sf"/>
</dbReference>
<dbReference type="SUPFAM" id="SSF47802">
    <property type="entry name" value="DNA polymerase beta, N-terminal domain-like"/>
    <property type="match status" value="1"/>
</dbReference>
<dbReference type="InterPro" id="IPR002054">
    <property type="entry name" value="DNA-dir_DNA_pol_X"/>
</dbReference>
<dbReference type="Gene3D" id="3.40.50.10190">
    <property type="entry name" value="BRCT domain"/>
    <property type="match status" value="1"/>
</dbReference>
<dbReference type="CDD" id="cd00027">
    <property type="entry name" value="BRCT"/>
    <property type="match status" value="1"/>
</dbReference>
<dbReference type="SUPFAM" id="SSF52113">
    <property type="entry name" value="BRCT domain"/>
    <property type="match status" value="1"/>
</dbReference>
<evidence type="ECO:0000256" key="10">
    <source>
        <dbReference type="ARBA" id="ARBA00049244"/>
    </source>
</evidence>
<dbReference type="Gene3D" id="3.30.210.10">
    <property type="entry name" value="DNA polymerase, thumb domain"/>
    <property type="match status" value="1"/>
</dbReference>
<evidence type="ECO:0000313" key="13">
    <source>
        <dbReference type="EMBL" id="CCG83541.1"/>
    </source>
</evidence>
<dbReference type="InterPro" id="IPR022312">
    <property type="entry name" value="DNA_pol_X"/>
</dbReference>
<dbReference type="Pfam" id="PF14791">
    <property type="entry name" value="DNA_pol_B_thumb"/>
    <property type="match status" value="1"/>
</dbReference>
<keyword evidence="6 11" id="KW-0227">DNA damage</keyword>
<comment type="function">
    <text evidence="11">DNA polymerase that functions in several pathways of DNA repair. Involved in base excision repair (BER) responsible for repair of lesions that give rise to abasic (AP) sites in DNA. Also contributes to DNA double-strand break repair by non-homologous end joining and homologous recombination. Has both template-dependent and template-independent (terminal transferase) DNA polymerase activities. Has also a 5'-deoxyribose-5-phosphate lyase (dRP lyase) activity.</text>
</comment>
<keyword evidence="8 11" id="KW-0234">DNA repair</keyword>
<protein>
    <recommendedName>
        <fullName evidence="11">DNA polymerase</fullName>
        <ecNumber evidence="11">2.7.7.7</ecNumber>
    </recommendedName>
</protein>
<dbReference type="FunFam" id="1.10.150.110:FF:000005">
    <property type="entry name" value="DNA polymerase POL4"/>
    <property type="match status" value="1"/>
</dbReference>
<keyword evidence="2" id="KW-0237">DNA synthesis</keyword>
<dbReference type="GO" id="GO:0006303">
    <property type="term" value="P:double-strand break repair via nonhomologous end joining"/>
    <property type="evidence" value="ECO:0007669"/>
    <property type="project" value="TreeGrafter"/>
</dbReference>
<dbReference type="PROSITE" id="PS50172">
    <property type="entry name" value="BRCT"/>
    <property type="match status" value="1"/>
</dbReference>
<organism evidence="13 14">
    <name type="scientific">Taphrina deformans (strain PYCC 5710 / ATCC 11124 / CBS 356.35 / IMI 108563 / JCM 9778 / NBRC 8474)</name>
    <name type="common">Peach leaf curl fungus</name>
    <name type="synonym">Lalaria deformans</name>
    <dbReference type="NCBI Taxonomy" id="1097556"/>
    <lineage>
        <taxon>Eukaryota</taxon>
        <taxon>Fungi</taxon>
        <taxon>Dikarya</taxon>
        <taxon>Ascomycota</taxon>
        <taxon>Taphrinomycotina</taxon>
        <taxon>Taphrinomycetes</taxon>
        <taxon>Taphrinales</taxon>
        <taxon>Taphrinaceae</taxon>
        <taxon>Taphrina</taxon>
    </lineage>
</organism>
<dbReference type="SUPFAM" id="SSF81301">
    <property type="entry name" value="Nucleotidyltransferase"/>
    <property type="match status" value="1"/>
</dbReference>
<dbReference type="PRINTS" id="PR00870">
    <property type="entry name" value="DNAPOLXBETA"/>
</dbReference>
<dbReference type="eggNOG" id="KOG2534">
    <property type="taxonomic scope" value="Eukaryota"/>
</dbReference>
<evidence type="ECO:0000256" key="8">
    <source>
        <dbReference type="ARBA" id="ARBA00023204"/>
    </source>
</evidence>
<dbReference type="InterPro" id="IPR018944">
    <property type="entry name" value="DNA_pol_lambd_fingers_domain"/>
</dbReference>
<dbReference type="InterPro" id="IPR002008">
    <property type="entry name" value="DNA_pol_X_beta-like"/>
</dbReference>
<sequence>MVFYFIPNSRLNPARSARMQKVEALGGLILSCFDEHKITHIVVDRNITGSVVLQHLKLDTLPSSITVYNEQWTPDSVIYGRLMEAVPKYQIEGMEWLDRRSEHPKNVEHIDNSGDKYPDASLKIKAAKHGHLPVLPNTVSDEESQILESVSPTIAFLDSNISLLEGSTPQRPKDELDSTIKALGKLGPVQLEDEEDLEDGIANDQDHRKTFALQNFKCMQAHVMSTLSSIQGPNDYVIEKLRVMQEYYETSRDPADKWKPRGYRLAIAALKKEKAAVQSFAQAVKLPSVGERLASHIVEIVNSGTMSKIDNIGDDYNVIQMFLGIYGVGPITAHEFVQKGFKTLEALSESNLLTKHQKLGIFMYEDFNTRIPREEVYQHKQVVSHEAGILDPLLQVYAMGSFRRGAKDCGDIDLLITRKHTPMSDLVRIWQKLLFILQNGAKFLTHTLVSSEHKSGVKWQGVSKLSKPGARSRRIDFIVVPWEQRGAALLYFTGSDLFNRSMRLLARKKGFRLNEKGLWRNPMRGRAQIKITEGENTGAQTEQDIFDALGIPFRRPEERCIST</sequence>
<dbReference type="Proteomes" id="UP000013776">
    <property type="component" value="Unassembled WGS sequence"/>
</dbReference>
<name>R4XCI6_TAPDE</name>
<keyword evidence="7 11" id="KW-0239">DNA-directed DNA polymerase</keyword>
<dbReference type="GO" id="GO:0046872">
    <property type="term" value="F:metal ion binding"/>
    <property type="evidence" value="ECO:0007669"/>
    <property type="project" value="UniProtKB-UniRule"/>
</dbReference>
<dbReference type="InterPro" id="IPR043519">
    <property type="entry name" value="NT_sf"/>
</dbReference>
<dbReference type="GO" id="GO:0005634">
    <property type="term" value="C:nucleus"/>
    <property type="evidence" value="ECO:0007669"/>
    <property type="project" value="UniProtKB-SubCell"/>
</dbReference>
<evidence type="ECO:0000256" key="5">
    <source>
        <dbReference type="ARBA" id="ARBA00022705"/>
    </source>
</evidence>
<comment type="catalytic activity">
    <reaction evidence="10 11">
        <text>DNA(n) + a 2'-deoxyribonucleoside 5'-triphosphate = DNA(n+1) + diphosphate</text>
        <dbReference type="Rhea" id="RHEA:22508"/>
        <dbReference type="Rhea" id="RHEA-COMP:17339"/>
        <dbReference type="Rhea" id="RHEA-COMP:17340"/>
        <dbReference type="ChEBI" id="CHEBI:33019"/>
        <dbReference type="ChEBI" id="CHEBI:61560"/>
        <dbReference type="ChEBI" id="CHEBI:173112"/>
        <dbReference type="EC" id="2.7.7.7"/>
    </reaction>
</comment>
<dbReference type="InterPro" id="IPR029398">
    <property type="entry name" value="PolB_thumb"/>
</dbReference>
<dbReference type="InterPro" id="IPR010996">
    <property type="entry name" value="HHH_MUS81"/>
</dbReference>
<comment type="cofactor">
    <cofactor evidence="1">
        <name>Mn(2+)</name>
        <dbReference type="ChEBI" id="CHEBI:29035"/>
    </cofactor>
</comment>
<evidence type="ECO:0000313" key="14">
    <source>
        <dbReference type="Proteomes" id="UP000013776"/>
    </source>
</evidence>
<dbReference type="GO" id="GO:0016829">
    <property type="term" value="F:lyase activity"/>
    <property type="evidence" value="ECO:0007669"/>
    <property type="project" value="UniProtKB-KW"/>
</dbReference>